<feature type="transmembrane region" description="Helical" evidence="1">
    <location>
        <begin position="24"/>
        <end position="44"/>
    </location>
</feature>
<dbReference type="Proteomes" id="UP000033188">
    <property type="component" value="Chromosome 3"/>
</dbReference>
<dbReference type="RefSeq" id="XP_012769491.1">
    <property type="nucleotide sequence ID" value="XM_012914037.1"/>
</dbReference>
<evidence type="ECO:0000313" key="3">
    <source>
        <dbReference type="Proteomes" id="UP000033188"/>
    </source>
</evidence>
<keyword evidence="1" id="KW-0812">Transmembrane</keyword>
<dbReference type="EMBL" id="LK391709">
    <property type="protein sequence ID" value="CDR97305.1"/>
    <property type="molecule type" value="Genomic_DNA"/>
</dbReference>
<keyword evidence="3" id="KW-1185">Reference proteome</keyword>
<evidence type="ECO:0000313" key="2">
    <source>
        <dbReference type="EMBL" id="CDR97305.1"/>
    </source>
</evidence>
<protein>
    <submittedName>
        <fullName evidence="2">Uncharacterized protein</fullName>
    </submittedName>
</protein>
<gene>
    <name evidence="2" type="ORF">BBBOND_0312080</name>
</gene>
<dbReference type="KEGG" id="bbig:BBBOND_0312080"/>
<keyword evidence="1" id="KW-0472">Membrane</keyword>
<evidence type="ECO:0000256" key="1">
    <source>
        <dbReference type="SAM" id="Phobius"/>
    </source>
</evidence>
<keyword evidence="1" id="KW-1133">Transmembrane helix</keyword>
<reference evidence="3" key="1">
    <citation type="journal article" date="2014" name="Nucleic Acids Res.">
        <title>The evolutionary dynamics of variant antigen genes in Babesia reveal a history of genomic innovation underlying host-parasite interaction.</title>
        <authorList>
            <person name="Jackson A.P."/>
            <person name="Otto T.D."/>
            <person name="Darby A."/>
            <person name="Ramaprasad A."/>
            <person name="Xia D."/>
            <person name="Echaide I.E."/>
            <person name="Farber M."/>
            <person name="Gahlot S."/>
            <person name="Gamble J."/>
            <person name="Gupta D."/>
            <person name="Gupta Y."/>
            <person name="Jackson L."/>
            <person name="Malandrin L."/>
            <person name="Malas T.B."/>
            <person name="Moussa E."/>
            <person name="Nair M."/>
            <person name="Reid A.J."/>
            <person name="Sanders M."/>
            <person name="Sharma J."/>
            <person name="Tracey A."/>
            <person name="Quail M.A."/>
            <person name="Weir W."/>
            <person name="Wastling J.M."/>
            <person name="Hall N."/>
            <person name="Willadsen P."/>
            <person name="Lingelbach K."/>
            <person name="Shiels B."/>
            <person name="Tait A."/>
            <person name="Berriman M."/>
            <person name="Allred D.R."/>
            <person name="Pain A."/>
        </authorList>
    </citation>
    <scope>NUCLEOTIDE SEQUENCE [LARGE SCALE GENOMIC DNA]</scope>
    <source>
        <strain evidence="3">Bond</strain>
    </source>
</reference>
<dbReference type="AlphaFoldDB" id="A0A061DEH8"/>
<name>A0A061DEH8_BABBI</name>
<dbReference type="GeneID" id="24565846"/>
<dbReference type="VEuPathDB" id="PiroplasmaDB:BBBOND_0312080"/>
<sequence>MVKVQDAYGRETELSLNCSCNGDGTGKVGLASVLLLTFFTYYLVTHLTPDFRKWHDYFSNILGARKLRFIPRSELDAPQITHITEEMDINPYSFFPSKDLM</sequence>
<accession>A0A061DEH8</accession>
<organism evidence="2 3">
    <name type="scientific">Babesia bigemina</name>
    <dbReference type="NCBI Taxonomy" id="5866"/>
    <lineage>
        <taxon>Eukaryota</taxon>
        <taxon>Sar</taxon>
        <taxon>Alveolata</taxon>
        <taxon>Apicomplexa</taxon>
        <taxon>Aconoidasida</taxon>
        <taxon>Piroplasmida</taxon>
        <taxon>Babesiidae</taxon>
        <taxon>Babesia</taxon>
    </lineage>
</organism>
<proteinExistence type="predicted"/>